<dbReference type="PROSITE" id="PS00973">
    <property type="entry name" value="USP_2"/>
    <property type="match status" value="1"/>
</dbReference>
<evidence type="ECO:0000256" key="15">
    <source>
        <dbReference type="SAM" id="MobiDB-lite"/>
    </source>
</evidence>
<dbReference type="PANTHER" id="PTHR24006:SF664">
    <property type="entry name" value="UBIQUITIN CARBOXYL-TERMINAL HYDROLASE"/>
    <property type="match status" value="1"/>
</dbReference>
<keyword evidence="20" id="KW-1185">Reference proteome</keyword>
<feature type="domain" description="UBP-type" evidence="18">
    <location>
        <begin position="156"/>
        <end position="266"/>
    </location>
</feature>
<dbReference type="EC" id="3.4.19.12" evidence="14"/>
<keyword evidence="10 12" id="KW-0862">Zinc</keyword>
<dbReference type="PROSITE" id="PS50235">
    <property type="entry name" value="USP_3"/>
    <property type="match status" value="1"/>
</dbReference>
<keyword evidence="8 14" id="KW-0378">Hydrolase</keyword>
<dbReference type="InterPro" id="IPR028889">
    <property type="entry name" value="USP"/>
</dbReference>
<protein>
    <recommendedName>
        <fullName evidence="14">Ubiquitin carboxyl-terminal hydrolase</fullName>
        <ecNumber evidence="14">3.4.19.12</ecNumber>
    </recommendedName>
</protein>
<evidence type="ECO:0000259" key="17">
    <source>
        <dbReference type="PROSITE" id="PS50235"/>
    </source>
</evidence>
<feature type="region of interest" description="Disordered" evidence="15">
    <location>
        <begin position="499"/>
        <end position="526"/>
    </location>
</feature>
<feature type="domain" description="UBA" evidence="16">
    <location>
        <begin position="649"/>
        <end position="690"/>
    </location>
</feature>
<evidence type="ECO:0000259" key="16">
    <source>
        <dbReference type="PROSITE" id="PS50030"/>
    </source>
</evidence>
<dbReference type="InterPro" id="IPR016652">
    <property type="entry name" value="Ubiquitinyl_hydrolase"/>
</dbReference>
<evidence type="ECO:0000256" key="11">
    <source>
        <dbReference type="PIRSR" id="PIRSR016308-1"/>
    </source>
</evidence>
<evidence type="ECO:0000256" key="6">
    <source>
        <dbReference type="ARBA" id="ARBA00022771"/>
    </source>
</evidence>
<gene>
    <name evidence="19" type="ORF">PSFLO_00009</name>
</gene>
<dbReference type="PIRSF" id="PIRSF016308">
    <property type="entry name" value="UBP"/>
    <property type="match status" value="1"/>
</dbReference>
<dbReference type="GO" id="GO:0005829">
    <property type="term" value="C:cytosol"/>
    <property type="evidence" value="ECO:0007669"/>
    <property type="project" value="TreeGrafter"/>
</dbReference>
<dbReference type="FunFam" id="1.10.8.10:FF:000103">
    <property type="entry name" value="Ubiquitin carboxyl-terminal hydrolase"/>
    <property type="match status" value="1"/>
</dbReference>
<evidence type="ECO:0000256" key="3">
    <source>
        <dbReference type="ARBA" id="ARBA00022670"/>
    </source>
</evidence>
<comment type="catalytic activity">
    <reaction evidence="1 14">
        <text>Thiol-dependent hydrolysis of ester, thioester, amide, peptide and isopeptide bonds formed by the C-terminal Gly of ubiquitin (a 76-residue protein attached to proteins as an intracellular targeting signal).</text>
        <dbReference type="EC" id="3.4.19.12"/>
    </reaction>
</comment>
<organism evidence="19 20">
    <name type="scientific">Pseudozyma flocculosa</name>
    <dbReference type="NCBI Taxonomy" id="84751"/>
    <lineage>
        <taxon>Eukaryota</taxon>
        <taxon>Fungi</taxon>
        <taxon>Dikarya</taxon>
        <taxon>Basidiomycota</taxon>
        <taxon>Ustilaginomycotina</taxon>
        <taxon>Ustilaginomycetes</taxon>
        <taxon>Ustilaginales</taxon>
        <taxon>Ustilaginaceae</taxon>
        <taxon>Pseudozyma</taxon>
    </lineage>
</organism>
<dbReference type="InterPro" id="IPR050164">
    <property type="entry name" value="Peptidase_C19"/>
</dbReference>
<feature type="binding site" evidence="12">
    <location>
        <position position="181"/>
    </location>
    <ligand>
        <name>Zn(2+)</name>
        <dbReference type="ChEBI" id="CHEBI:29105"/>
    </ligand>
</feature>
<evidence type="ECO:0000256" key="12">
    <source>
        <dbReference type="PIRSR" id="PIRSR016308-3"/>
    </source>
</evidence>
<dbReference type="Proteomes" id="UP000323386">
    <property type="component" value="Unassembled WGS sequence"/>
</dbReference>
<proteinExistence type="inferred from homology"/>
<feature type="binding site" evidence="12">
    <location>
        <position position="214"/>
    </location>
    <ligand>
        <name>Zn(2+)</name>
        <dbReference type="ChEBI" id="CHEBI:29105"/>
    </ligand>
</feature>
<feature type="active site" description="Nucleophile" evidence="11">
    <location>
        <position position="317"/>
    </location>
</feature>
<dbReference type="PROSITE" id="PS50271">
    <property type="entry name" value="ZF_UBP"/>
    <property type="match status" value="2"/>
</dbReference>
<feature type="binding site" evidence="12">
    <location>
        <position position="184"/>
    </location>
    <ligand>
        <name>Zn(2+)</name>
        <dbReference type="ChEBI" id="CHEBI:29105"/>
    </ligand>
</feature>
<feature type="compositionally biased region" description="Low complexity" evidence="15">
    <location>
        <begin position="776"/>
        <end position="793"/>
    </location>
</feature>
<keyword evidence="6 13" id="KW-0863">Zinc-finger</keyword>
<dbReference type="EMBL" id="OOIP01000001">
    <property type="protein sequence ID" value="SPO34538.1"/>
    <property type="molecule type" value="Genomic_DNA"/>
</dbReference>
<evidence type="ECO:0000256" key="8">
    <source>
        <dbReference type="ARBA" id="ARBA00022801"/>
    </source>
</evidence>
<feature type="active site" description="Proton acceptor" evidence="11">
    <location>
        <position position="824"/>
    </location>
</feature>
<evidence type="ECO:0000256" key="10">
    <source>
        <dbReference type="ARBA" id="ARBA00022833"/>
    </source>
</evidence>
<dbReference type="SUPFAM" id="SSF54001">
    <property type="entry name" value="Cysteine proteinases"/>
    <property type="match status" value="1"/>
</dbReference>
<dbReference type="PROSITE" id="PS50030">
    <property type="entry name" value="UBA"/>
    <property type="match status" value="2"/>
</dbReference>
<dbReference type="AlphaFoldDB" id="A0A5C3EQR1"/>
<evidence type="ECO:0000256" key="14">
    <source>
        <dbReference type="RuleBase" id="RU366025"/>
    </source>
</evidence>
<evidence type="ECO:0000313" key="20">
    <source>
        <dbReference type="Proteomes" id="UP000323386"/>
    </source>
</evidence>
<feature type="domain" description="UBA" evidence="16">
    <location>
        <begin position="722"/>
        <end position="763"/>
    </location>
</feature>
<evidence type="ECO:0000256" key="13">
    <source>
        <dbReference type="PROSITE-ProRule" id="PRU00502"/>
    </source>
</evidence>
<dbReference type="Gene3D" id="1.10.8.10">
    <property type="entry name" value="DNA helicase RuvA subunit, C-terminal domain"/>
    <property type="match status" value="2"/>
</dbReference>
<dbReference type="FunFam" id="3.30.40.10:FF:000396">
    <property type="entry name" value="Ubiquitin carboxyl-terminal hydrolase"/>
    <property type="match status" value="1"/>
</dbReference>
<dbReference type="Pfam" id="PF00443">
    <property type="entry name" value="UCH"/>
    <property type="match status" value="1"/>
</dbReference>
<keyword evidence="5" id="KW-0677">Repeat</keyword>
<evidence type="ECO:0000259" key="18">
    <source>
        <dbReference type="PROSITE" id="PS50271"/>
    </source>
</evidence>
<keyword evidence="7 14" id="KW-0833">Ubl conjugation pathway</keyword>
<dbReference type="Pfam" id="PF17807">
    <property type="entry name" value="zf-UBP_var"/>
    <property type="match status" value="1"/>
</dbReference>
<dbReference type="InterPro" id="IPR001607">
    <property type="entry name" value="Znf_UBP"/>
</dbReference>
<evidence type="ECO:0000256" key="5">
    <source>
        <dbReference type="ARBA" id="ARBA00022737"/>
    </source>
</evidence>
<feature type="binding site" evidence="12">
    <location>
        <position position="201"/>
    </location>
    <ligand>
        <name>Zn(2+)</name>
        <dbReference type="ChEBI" id="CHEBI:29105"/>
    </ligand>
</feature>
<dbReference type="GO" id="GO:0005634">
    <property type="term" value="C:nucleus"/>
    <property type="evidence" value="ECO:0007669"/>
    <property type="project" value="TreeGrafter"/>
</dbReference>
<feature type="region of interest" description="Disordered" evidence="15">
    <location>
        <begin position="767"/>
        <end position="793"/>
    </location>
</feature>
<dbReference type="InterPro" id="IPR018200">
    <property type="entry name" value="USP_CS"/>
</dbReference>
<dbReference type="SMART" id="SM00290">
    <property type="entry name" value="ZnF_UBP"/>
    <property type="match status" value="2"/>
</dbReference>
<dbReference type="Pfam" id="PF02148">
    <property type="entry name" value="zf-UBP"/>
    <property type="match status" value="1"/>
</dbReference>
<dbReference type="PROSITE" id="PS00972">
    <property type="entry name" value="USP_1"/>
    <property type="match status" value="1"/>
</dbReference>
<dbReference type="Gene3D" id="3.90.70.10">
    <property type="entry name" value="Cysteine proteinases"/>
    <property type="match status" value="1"/>
</dbReference>
<feature type="domain" description="USP" evidence="17">
    <location>
        <begin position="308"/>
        <end position="904"/>
    </location>
</feature>
<keyword evidence="3 14" id="KW-0645">Protease</keyword>
<dbReference type="InterPro" id="IPR001394">
    <property type="entry name" value="Peptidase_C19_UCH"/>
</dbReference>
<dbReference type="SUPFAM" id="SSF46934">
    <property type="entry name" value="UBA-like"/>
    <property type="match status" value="1"/>
</dbReference>
<dbReference type="GO" id="GO:0008270">
    <property type="term" value="F:zinc ion binding"/>
    <property type="evidence" value="ECO:0007669"/>
    <property type="project" value="UniProtKB-KW"/>
</dbReference>
<dbReference type="InterPro" id="IPR041432">
    <property type="entry name" value="UBP13_Znf-UBP_var"/>
</dbReference>
<dbReference type="FunFam" id="3.30.40.10:FF:000587">
    <property type="entry name" value="Ubiquitin carboxyl-terminal hydrolase"/>
    <property type="match status" value="1"/>
</dbReference>
<dbReference type="GO" id="GO:0004843">
    <property type="term" value="F:cysteine-type deubiquitinase activity"/>
    <property type="evidence" value="ECO:0007669"/>
    <property type="project" value="UniProtKB-UniRule"/>
</dbReference>
<evidence type="ECO:0000256" key="7">
    <source>
        <dbReference type="ARBA" id="ARBA00022786"/>
    </source>
</evidence>
<dbReference type="OrthoDB" id="361536at2759"/>
<dbReference type="SMART" id="SM00165">
    <property type="entry name" value="UBA"/>
    <property type="match status" value="2"/>
</dbReference>
<dbReference type="InterPro" id="IPR015940">
    <property type="entry name" value="UBA"/>
</dbReference>
<dbReference type="GO" id="GO:0016579">
    <property type="term" value="P:protein deubiquitination"/>
    <property type="evidence" value="ECO:0007669"/>
    <property type="project" value="InterPro"/>
</dbReference>
<dbReference type="CDD" id="cd14297">
    <property type="entry name" value="UBA2_spUBP14_like"/>
    <property type="match status" value="1"/>
</dbReference>
<keyword evidence="4 12" id="KW-0479">Metal-binding</keyword>
<feature type="domain" description="UBP-type" evidence="18">
    <location>
        <begin position="1"/>
        <end position="110"/>
    </location>
</feature>
<keyword evidence="9 14" id="KW-0788">Thiol protease</keyword>
<dbReference type="InterPro" id="IPR009060">
    <property type="entry name" value="UBA-like_sf"/>
</dbReference>
<evidence type="ECO:0000256" key="4">
    <source>
        <dbReference type="ARBA" id="ARBA00022723"/>
    </source>
</evidence>
<evidence type="ECO:0000256" key="1">
    <source>
        <dbReference type="ARBA" id="ARBA00000707"/>
    </source>
</evidence>
<accession>A0A5C3EQR1</accession>
<dbReference type="Pfam" id="PF00627">
    <property type="entry name" value="UBA"/>
    <property type="match status" value="2"/>
</dbReference>
<evidence type="ECO:0000256" key="2">
    <source>
        <dbReference type="ARBA" id="ARBA00009085"/>
    </source>
</evidence>
<reference evidence="19 20" key="1">
    <citation type="submission" date="2018-03" db="EMBL/GenBank/DDBJ databases">
        <authorList>
            <person name="Guldener U."/>
        </authorList>
    </citation>
    <scope>NUCLEOTIDE SEQUENCE [LARGE SCALE GENOMIC DNA]</scope>
    <source>
        <strain evidence="19 20">DAOM196992</strain>
    </source>
</reference>
<dbReference type="InterPro" id="IPR013083">
    <property type="entry name" value="Znf_RING/FYVE/PHD"/>
</dbReference>
<comment type="similarity">
    <text evidence="2 14">Belongs to the peptidase C19 family.</text>
</comment>
<dbReference type="GO" id="GO:0006508">
    <property type="term" value="P:proteolysis"/>
    <property type="evidence" value="ECO:0007669"/>
    <property type="project" value="UniProtKB-KW"/>
</dbReference>
<dbReference type="CDD" id="cd02658">
    <property type="entry name" value="Peptidase_C19B"/>
    <property type="match status" value="1"/>
</dbReference>
<sequence length="904" mass="95957">MACPHLTAAFSTLAPPRPSQQVHKEECTLCFDDHDTQNGIDVCLSCFNGACTGADNDRNHSQLHFQKTQHPIVVNIRRVPKPKPANQHDASPPKKLAILAESDADKFDYITTPRCLACNGDHLPNTEKLQHVIDGVMNAMSSAQQSEVEAWEEEIVPCHHTSHLVQPGDAHQLDLGSLASCGKCDLTSNLWLCLTCGHLGCGRAQFGGVGGNSHGLAHFEETGHPVSVKQGTITAEGTADIYCYACNDARIDPLLAQHLAHFGINVVDLSKTEKSMTELQLEQNLKFDFTMTGEDGKRLEPLFGPGNTGLRNLGNSCYMASVLQSLFALPSFQSRYRDSYRPHTLACTAAPAACFECQMGKMADGLLSGRYAVPRIADSQAGSLGGQADVEMADPAAAAPADAPIFQAGIRPSMFKALVGKGHEEFSTMRQQDADEFLKHLVDFIKRENRRLPAAAAAAPANDPTAVFSFGLEQRLQCNSCKKVRYSVEAQDAGLGLPVPIRPRVKPSAGSSSKQPAEGVHAPDAASSAKAASAPVEYEAVSLVECLDLLTAPEEIEYHCPSCNAKVSATKQTRFSSFPEVLAVQARRFQLVNWVPTKVNVPVEVPLEPFELDRYLGKGLQEGEELLPEDDAAAAAGGSQGGSAAGTVTFDAGAMSQLASMGFPEVRCQKALLATGNSDAEAAMNWLFAHMDDADIDDPIDPSALFIGGGGGGGGAFASTSSTTNKVDTAMLEEMGFTRAQSLKALRLNHNNAEMAVAWLFEHSDDQGDVDDAEEPAAGASAADAQPSSAAGAGAVVGGTTTLPARYALKSFISHKGPSVHSGHYVAHIRRDVGAGSGSGEGEGEGEGAGEGWVFFNDEKVVKAPLSAKKPVADAEEHGDEVEQEDVGVVGLSKLAYEYFFERV</sequence>
<dbReference type="PANTHER" id="PTHR24006">
    <property type="entry name" value="UBIQUITIN CARBOXYL-TERMINAL HYDROLASE"/>
    <property type="match status" value="1"/>
</dbReference>
<dbReference type="CDD" id="cd14385">
    <property type="entry name" value="UBA1_spUBP14_like"/>
    <property type="match status" value="1"/>
</dbReference>
<dbReference type="Gene3D" id="3.30.40.10">
    <property type="entry name" value="Zinc/RING finger domain, C3HC4 (zinc finger)"/>
    <property type="match status" value="2"/>
</dbReference>
<dbReference type="InterPro" id="IPR038765">
    <property type="entry name" value="Papain-like_cys_pep_sf"/>
</dbReference>
<evidence type="ECO:0000313" key="19">
    <source>
        <dbReference type="EMBL" id="SPO34538.1"/>
    </source>
</evidence>
<evidence type="ECO:0000256" key="9">
    <source>
        <dbReference type="ARBA" id="ARBA00022807"/>
    </source>
</evidence>
<dbReference type="SUPFAM" id="SSF57850">
    <property type="entry name" value="RING/U-box"/>
    <property type="match status" value="2"/>
</dbReference>
<name>A0A5C3EQR1_9BASI</name>